<keyword evidence="2 10" id="KW-0645">Protease</keyword>
<feature type="transmembrane region" description="Helical" evidence="8">
    <location>
        <begin position="99"/>
        <end position="121"/>
    </location>
</feature>
<comment type="subcellular location">
    <subcellularLocation>
        <location evidence="1">Membrane</location>
        <topology evidence="1">Multi-pass membrane protein</topology>
    </subcellularLocation>
</comment>
<keyword evidence="11" id="KW-1185">Reference proteome</keyword>
<feature type="transmembrane region" description="Helical" evidence="8">
    <location>
        <begin position="265"/>
        <end position="286"/>
    </location>
</feature>
<sequence length="391" mass="42485">MENLDAPADGPPVAAFSSSFRVDEVRHDGDKLVYVGEPRVGQRTLEREVWPLFRDHGYEVRLTTVQDSETDPVSGVELQQSRHALVADPRSTGIDGVPWTNVVMLVLTVLTTLFAGTIWYYEPLRGPLDLFTGDSWKFSLAVLSVLGIHELGHYVLSRYHDVDASLPYFIPVPTFIGTLGAVIRMKGRIPDRDALFDIGVAGPLAGLVAAIVVSTVGLLMDPITVPASVQNSPDSIVIDFGYPPLLHGLSMLTGQPLAYSDPSTAVNPVVFGGWIGLFVTFLNLIPVGQLDGGHLVRAMAGENAERVASFVPLVLFALAGYLYFVRGLDIRDSVAIWTFWGFLSLGIAYAGHAEPIYDEPLDRKRIAVGALTFLLGLLCFTPVPFQYASGF</sequence>
<feature type="transmembrane region" description="Helical" evidence="8">
    <location>
        <begin position="166"/>
        <end position="183"/>
    </location>
</feature>
<keyword evidence="7 8" id="KW-0472">Membrane</keyword>
<evidence type="ECO:0000256" key="3">
    <source>
        <dbReference type="ARBA" id="ARBA00022692"/>
    </source>
</evidence>
<feature type="domain" description="Peptidase M50" evidence="9">
    <location>
        <begin position="138"/>
        <end position="306"/>
    </location>
</feature>
<evidence type="ECO:0000256" key="1">
    <source>
        <dbReference type="ARBA" id="ARBA00004141"/>
    </source>
</evidence>
<evidence type="ECO:0000256" key="5">
    <source>
        <dbReference type="ARBA" id="ARBA00022946"/>
    </source>
</evidence>
<evidence type="ECO:0000256" key="8">
    <source>
        <dbReference type="SAM" id="Phobius"/>
    </source>
</evidence>
<reference evidence="10 11" key="1">
    <citation type="submission" date="2018-06" db="EMBL/GenBank/DDBJ databases">
        <title>Natronomonas sp. F16-60 a new haloarchaeon isolated from a solar saltern of Isla Cristina, Huelva, Spain.</title>
        <authorList>
            <person name="Duran-Viseras A."/>
            <person name="Sanchez-Porro C."/>
            <person name="Ventosa A."/>
        </authorList>
    </citation>
    <scope>NUCLEOTIDE SEQUENCE [LARGE SCALE GENOMIC DNA]</scope>
    <source>
        <strain evidence="10 11">F16-60</strain>
    </source>
</reference>
<feature type="transmembrane region" description="Helical" evidence="8">
    <location>
        <begin position="366"/>
        <end position="385"/>
    </location>
</feature>
<evidence type="ECO:0000256" key="6">
    <source>
        <dbReference type="ARBA" id="ARBA00022989"/>
    </source>
</evidence>
<feature type="transmembrane region" description="Helical" evidence="8">
    <location>
        <begin position="195"/>
        <end position="220"/>
    </location>
</feature>
<protein>
    <submittedName>
        <fullName evidence="10">Site-2 protease family protein</fullName>
    </submittedName>
</protein>
<dbReference type="InterPro" id="IPR044838">
    <property type="entry name" value="EGY1-like"/>
</dbReference>
<evidence type="ECO:0000313" key="10">
    <source>
        <dbReference type="EMBL" id="TSD14867.1"/>
    </source>
</evidence>
<keyword evidence="6 8" id="KW-1133">Transmembrane helix</keyword>
<dbReference type="GO" id="GO:0006508">
    <property type="term" value="P:proteolysis"/>
    <property type="evidence" value="ECO:0007669"/>
    <property type="project" value="UniProtKB-KW"/>
</dbReference>
<proteinExistence type="predicted"/>
<feature type="transmembrane region" description="Helical" evidence="8">
    <location>
        <begin position="336"/>
        <end position="354"/>
    </location>
</feature>
<dbReference type="Pfam" id="PF02163">
    <property type="entry name" value="Peptidase_M50"/>
    <property type="match status" value="1"/>
</dbReference>
<keyword evidence="5" id="KW-0809">Transit peptide</keyword>
<dbReference type="PANTHER" id="PTHR31412:SF0">
    <property type="entry name" value="ZINC METALLOPROTEASE EGY1, CHLOROPLASTIC-RELATED"/>
    <property type="match status" value="1"/>
</dbReference>
<evidence type="ECO:0000256" key="4">
    <source>
        <dbReference type="ARBA" id="ARBA00022801"/>
    </source>
</evidence>
<dbReference type="Proteomes" id="UP000319894">
    <property type="component" value="Unassembled WGS sequence"/>
</dbReference>
<dbReference type="InParanoid" id="A0A554NBV2"/>
<dbReference type="InterPro" id="IPR008915">
    <property type="entry name" value="Peptidase_M50"/>
</dbReference>
<dbReference type="GO" id="GO:0008233">
    <property type="term" value="F:peptidase activity"/>
    <property type="evidence" value="ECO:0007669"/>
    <property type="project" value="UniProtKB-KW"/>
</dbReference>
<feature type="transmembrane region" description="Helical" evidence="8">
    <location>
        <begin position="307"/>
        <end position="324"/>
    </location>
</feature>
<gene>
    <name evidence="10" type="ORF">DP107_07885</name>
</gene>
<evidence type="ECO:0000313" key="11">
    <source>
        <dbReference type="Proteomes" id="UP000319894"/>
    </source>
</evidence>
<dbReference type="GO" id="GO:0016020">
    <property type="term" value="C:membrane"/>
    <property type="evidence" value="ECO:0007669"/>
    <property type="project" value="UniProtKB-SubCell"/>
</dbReference>
<evidence type="ECO:0000256" key="7">
    <source>
        <dbReference type="ARBA" id="ARBA00023136"/>
    </source>
</evidence>
<evidence type="ECO:0000256" key="2">
    <source>
        <dbReference type="ARBA" id="ARBA00022670"/>
    </source>
</evidence>
<comment type="caution">
    <text evidence="10">The sequence shown here is derived from an EMBL/GenBank/DDBJ whole genome shotgun (WGS) entry which is preliminary data.</text>
</comment>
<accession>A0A554NBV2</accession>
<dbReference type="CDD" id="cd06160">
    <property type="entry name" value="S2P-M50_like_2"/>
    <property type="match status" value="1"/>
</dbReference>
<keyword evidence="4" id="KW-0378">Hydrolase</keyword>
<dbReference type="PANTHER" id="PTHR31412">
    <property type="entry name" value="ZINC METALLOPROTEASE EGY1"/>
    <property type="match status" value="1"/>
</dbReference>
<dbReference type="EMBL" id="QMDX01000003">
    <property type="protein sequence ID" value="TSD14867.1"/>
    <property type="molecule type" value="Genomic_DNA"/>
</dbReference>
<dbReference type="OrthoDB" id="19110at2157"/>
<dbReference type="RefSeq" id="WP_144261585.1">
    <property type="nucleotide sequence ID" value="NZ_QMDX01000003.1"/>
</dbReference>
<keyword evidence="3 8" id="KW-0812">Transmembrane</keyword>
<evidence type="ECO:0000259" key="9">
    <source>
        <dbReference type="Pfam" id="PF02163"/>
    </source>
</evidence>
<organism evidence="10 11">
    <name type="scientific">Haloglomus irregulare</name>
    <dbReference type="NCBI Taxonomy" id="2234134"/>
    <lineage>
        <taxon>Archaea</taxon>
        <taxon>Methanobacteriati</taxon>
        <taxon>Methanobacteriota</taxon>
        <taxon>Stenosarchaea group</taxon>
        <taxon>Halobacteria</taxon>
        <taxon>Halobacteriales</taxon>
        <taxon>Natronomonadaceae</taxon>
        <taxon>Haloglomus</taxon>
    </lineage>
</organism>
<name>A0A554NBV2_9EURY</name>
<dbReference type="AlphaFoldDB" id="A0A554NBV2"/>